<name>A0A0B7MU30_9FUNG</name>
<protein>
    <submittedName>
        <fullName evidence="2">Uncharacterized protein</fullName>
    </submittedName>
</protein>
<evidence type="ECO:0000256" key="1">
    <source>
        <dbReference type="SAM" id="MobiDB-lite"/>
    </source>
</evidence>
<proteinExistence type="predicted"/>
<accession>A0A0B7MU30</accession>
<dbReference type="OrthoDB" id="2257926at2759"/>
<keyword evidence="3" id="KW-1185">Reference proteome</keyword>
<dbReference type="EMBL" id="LN718664">
    <property type="protein sequence ID" value="CEP06785.1"/>
    <property type="molecule type" value="Genomic_DNA"/>
</dbReference>
<feature type="compositionally biased region" description="Low complexity" evidence="1">
    <location>
        <begin position="33"/>
        <end position="47"/>
    </location>
</feature>
<evidence type="ECO:0000313" key="3">
    <source>
        <dbReference type="Proteomes" id="UP000054107"/>
    </source>
</evidence>
<evidence type="ECO:0000313" key="2">
    <source>
        <dbReference type="EMBL" id="CEP06785.1"/>
    </source>
</evidence>
<gene>
    <name evidence="2" type="primary">PARPA_00021.1 scaffold 80</name>
</gene>
<feature type="compositionally biased region" description="Polar residues" evidence="1">
    <location>
        <begin position="23"/>
        <end position="32"/>
    </location>
</feature>
<sequence>MAYQADSTKSNNPSAEGEEGVSRRSSTSNSHRQTTASSNQATSNSGPSGSGGPNIHASVAGTTMSRYSKTSHTSVPTVMNYGNAVPGGSGADDRVPAPASFAEFVMNNPDDHHQSLSQNGDGSLSDVSFVVEEQLVLYKLLIQEYNDLYAYVHGGRQAMLEEIIAAERSYIAVEHSVLHFSPMERQNITLMLSHYAAKIEEMKERINGFDGSIEITRTTIRDTLVNALHKVPAESLLQVVQECQWPNENVCKDLDLPLDYALMYRGTYRLPKKTVLPDGTIDQAAEDAAARIKELEAIIHKLSIGSKVEVTPTKKEG</sequence>
<organism evidence="2 3">
    <name type="scientific">Parasitella parasitica</name>
    <dbReference type="NCBI Taxonomy" id="35722"/>
    <lineage>
        <taxon>Eukaryota</taxon>
        <taxon>Fungi</taxon>
        <taxon>Fungi incertae sedis</taxon>
        <taxon>Mucoromycota</taxon>
        <taxon>Mucoromycotina</taxon>
        <taxon>Mucoromycetes</taxon>
        <taxon>Mucorales</taxon>
        <taxon>Mucorineae</taxon>
        <taxon>Mucoraceae</taxon>
        <taxon>Parasitella</taxon>
    </lineage>
</organism>
<dbReference type="Proteomes" id="UP000054107">
    <property type="component" value="Unassembled WGS sequence"/>
</dbReference>
<dbReference type="STRING" id="35722.A0A0B7MU30"/>
<feature type="non-terminal residue" evidence="2">
    <location>
        <position position="317"/>
    </location>
</feature>
<reference evidence="2 3" key="1">
    <citation type="submission" date="2014-09" db="EMBL/GenBank/DDBJ databases">
        <authorList>
            <person name="Ellenberger Sabrina"/>
        </authorList>
    </citation>
    <scope>NUCLEOTIDE SEQUENCE [LARGE SCALE GENOMIC DNA]</scope>
    <source>
        <strain evidence="2 3">CBS 412.66</strain>
    </source>
</reference>
<feature type="compositionally biased region" description="Polar residues" evidence="1">
    <location>
        <begin position="1"/>
        <end position="14"/>
    </location>
</feature>
<feature type="region of interest" description="Disordered" evidence="1">
    <location>
        <begin position="1"/>
        <end position="58"/>
    </location>
</feature>
<dbReference type="AlphaFoldDB" id="A0A0B7MU30"/>